<dbReference type="GO" id="GO:0006508">
    <property type="term" value="P:proteolysis"/>
    <property type="evidence" value="ECO:0007669"/>
    <property type="project" value="InterPro"/>
</dbReference>
<evidence type="ECO:0000259" key="1">
    <source>
        <dbReference type="Pfam" id="PF03572"/>
    </source>
</evidence>
<dbReference type="PANTHER" id="PTHR32060:SF30">
    <property type="entry name" value="CARBOXY-TERMINAL PROCESSING PROTEASE CTPA"/>
    <property type="match status" value="1"/>
</dbReference>
<feature type="domain" description="Tail specific protease" evidence="1">
    <location>
        <begin position="394"/>
        <end position="593"/>
    </location>
</feature>
<dbReference type="Gene3D" id="3.90.226.10">
    <property type="entry name" value="2-enoyl-CoA Hydratase, Chain A, domain 1"/>
    <property type="match status" value="1"/>
</dbReference>
<accession>A0A2N8U203</accession>
<dbReference type="GO" id="GO:0030288">
    <property type="term" value="C:outer membrane-bounded periplasmic space"/>
    <property type="evidence" value="ECO:0007669"/>
    <property type="project" value="TreeGrafter"/>
</dbReference>
<dbReference type="GO" id="GO:0004175">
    <property type="term" value="F:endopeptidase activity"/>
    <property type="evidence" value="ECO:0007669"/>
    <property type="project" value="TreeGrafter"/>
</dbReference>
<name>A0A2N8U203_MYCBV</name>
<evidence type="ECO:0000313" key="2">
    <source>
        <dbReference type="EMBL" id="SBO46044.1"/>
    </source>
</evidence>
<dbReference type="AlphaFoldDB" id="A0A2N8U203"/>
<gene>
    <name evidence="2" type="ORF">MBOVJF4278_00270</name>
</gene>
<dbReference type="EMBL" id="LT578453">
    <property type="protein sequence ID" value="SBO46044.1"/>
    <property type="molecule type" value="Genomic_DNA"/>
</dbReference>
<dbReference type="RefSeq" id="WP_101456687.1">
    <property type="nucleotide sequence ID" value="NZ_CP022589.1"/>
</dbReference>
<evidence type="ECO:0000313" key="3">
    <source>
        <dbReference type="Proteomes" id="UP000233776"/>
    </source>
</evidence>
<reference evidence="2 3" key="1">
    <citation type="submission" date="2016-06" db="EMBL/GenBank/DDBJ databases">
        <authorList>
            <person name="Kjaerup R.B."/>
            <person name="Dalgaard T.S."/>
            <person name="Juul-Madsen H.R."/>
        </authorList>
    </citation>
    <scope>NUCLEOTIDE SEQUENCE [LARGE SCALE GENOMIC DNA]</scope>
    <source>
        <strain evidence="2">JF4278</strain>
    </source>
</reference>
<dbReference type="STRING" id="28903.B0W43_01520"/>
<dbReference type="GO" id="GO:0008236">
    <property type="term" value="F:serine-type peptidase activity"/>
    <property type="evidence" value="ECO:0007669"/>
    <property type="project" value="InterPro"/>
</dbReference>
<proteinExistence type="predicted"/>
<organism evidence="2 3">
    <name type="scientific">Mycoplasmopsis bovis</name>
    <name type="common">Mycoplasma bovis</name>
    <dbReference type="NCBI Taxonomy" id="28903"/>
    <lineage>
        <taxon>Bacteria</taxon>
        <taxon>Bacillati</taxon>
        <taxon>Mycoplasmatota</taxon>
        <taxon>Mycoplasmoidales</taxon>
        <taxon>Metamycoplasmataceae</taxon>
        <taxon>Mycoplasmopsis</taxon>
    </lineage>
</organism>
<protein>
    <submittedName>
        <fullName evidence="2">Peptidase family S41</fullName>
    </submittedName>
</protein>
<dbReference type="Pfam" id="PF03572">
    <property type="entry name" value="Peptidase_S41"/>
    <property type="match status" value="1"/>
</dbReference>
<dbReference type="InterPro" id="IPR029045">
    <property type="entry name" value="ClpP/crotonase-like_dom_sf"/>
</dbReference>
<dbReference type="InterPro" id="IPR005151">
    <property type="entry name" value="Tail-specific_protease"/>
</dbReference>
<dbReference type="Proteomes" id="UP000233776">
    <property type="component" value="Chromosome I"/>
</dbReference>
<sequence>MRKYRSSKTSKISKIKLLKFLVPTFSFLPIAISASCDSSSFSRHSITNKVPEDLKFDKSYSFTNISDEYKNNEQQIKAFRHKDSEDLYVNVNEFLTKLNGIFNTSELKINKNSDGVFEWSKGANKAIFDTKSNVIKMNTTGAFFLVRGSSTTDYSRNIKELEQKVTRLDNEKFSTLDLGKYGMSLKEMDSNIFMPFSLFNLLYGSQSYYNIYFNNDKFIGTTVTVNKDSDPKEYNRIMTNSRNNTKQTVKERTNTYNFLRFLFDNFYGIKEKFLEKKKAKDFDEYFSKTVLKDTGILDPNEANMTLKERMLSTDALVNGRAYTDFYYRELNELHSSIESGSYFHPADYRAEPFGQSLSGRVHEFIHYLNILNKIRLGVLEGDKNKFVKFHNDIAIIYLNNFNVANDEDIKKEDAHTKDSYVLMSKAMKMIKEHSKKNKPIKRIILDLSLNGGGAIVAMKKVAGFLSSKDQQIYTYEKINKILDYSKFRVDINGDGKYYKNDNTNGYKWYILAGVNTFSAANLLTHIAKENKFATILGNKSGGGMWSILPVVIPDGTSFKFSSNNAWISWINKKIEKPKDLPYTQDGIEPDIEIPYFAYYQYDVIEAYLESKEKGDAKYKQFTRKIKTNTWQRIADNIEKVLRGIKDEDKKSEYTKTFEENKIKDSDSLDDIDKKIEELEKLFRFVKHQWESELARSRR</sequence>
<dbReference type="PANTHER" id="PTHR32060">
    <property type="entry name" value="TAIL-SPECIFIC PROTEASE"/>
    <property type="match status" value="1"/>
</dbReference>
<dbReference type="GO" id="GO:0007165">
    <property type="term" value="P:signal transduction"/>
    <property type="evidence" value="ECO:0007669"/>
    <property type="project" value="TreeGrafter"/>
</dbReference>
<dbReference type="SUPFAM" id="SSF52096">
    <property type="entry name" value="ClpP/crotonase"/>
    <property type="match status" value="1"/>
</dbReference>